<evidence type="ECO:0000313" key="3">
    <source>
        <dbReference type="EMBL" id="AWI09041.1"/>
    </source>
</evidence>
<sequence length="560" mass="62524">MICEFADIPKSIIIDDSVATSLDSEYLLNSEGRLEIHKTYSGHTAAPRCTDISLFCNHPTAENVSDLMQLKNGDLKKRAKTLSVDLSSIDQKINASLRRKIRESVSGLALQAILVPLNEANGKSIWDGIRSHLPVFALFKSDRASTDQDAEAQDPLKIAIKEALKAKEAELAAVSAHIETEVKKIAAKTLEKLKEMDPTLASELNPQFSSPKWETLFKASITGDEDIPINKRGSGVKRLILLNFFRAKAEQAGRDRKDASVIYAIEEPETSQHPNNQRLLINALSELANESQVIITTHTPMLARILPDKCLRYIRQNPDKTREVLCVKSEEDRKMFSKSLGVLPDNSIKLFIGVEGRHDINFLKKISAVLIKDGCAVLDLEKMELDGELIFFPLGGSSLALWASRLAPLSRPEFHLYDRDTMPPERAKYQEQADAVNRRDRCKALITGKKEMENYLHFDAINTAYYDICNISLGLTAGFSDIDDVPNKIAELVHNSSGSSNTWDSLDEETKSKKASRVKSNLNEHAAARMTKKLLEQVDPNGDVLTWFDEMKRLINQPAS</sequence>
<protein>
    <recommendedName>
        <fullName evidence="2">Endonuclease GajA/Old nuclease/RecF-like AAA domain-containing protein</fullName>
    </recommendedName>
</protein>
<feature type="region of interest" description="Disordered" evidence="1">
    <location>
        <begin position="495"/>
        <end position="520"/>
    </location>
</feature>
<dbReference type="PANTHER" id="PTHR43581:SF4">
    <property type="entry name" value="ATP_GTP PHOSPHATASE"/>
    <property type="match status" value="1"/>
</dbReference>
<accession>A0A2U8E2I0</accession>
<reference evidence="3 4" key="1">
    <citation type="journal article" date="2018" name="Syst. Appl. Microbiol.">
        <title>Ereboglobus luteus gen. nov. sp. nov. from cockroach guts, and new insights into the oxygen relationship of the genera Opitutus and Didymococcus (Verrucomicrobia: Opitutaceae).</title>
        <authorList>
            <person name="Tegtmeier D."/>
            <person name="Belitz A."/>
            <person name="Radek R."/>
            <person name="Heimerl T."/>
            <person name="Brune A."/>
        </authorList>
    </citation>
    <scope>NUCLEOTIDE SEQUENCE [LARGE SCALE GENOMIC DNA]</scope>
    <source>
        <strain evidence="3 4">Ho45</strain>
    </source>
</reference>
<feature type="domain" description="Endonuclease GajA/Old nuclease/RecF-like AAA" evidence="2">
    <location>
        <begin position="30"/>
        <end position="303"/>
    </location>
</feature>
<dbReference type="AlphaFoldDB" id="A0A2U8E2I0"/>
<dbReference type="InterPro" id="IPR041685">
    <property type="entry name" value="AAA_GajA/Old/RecF-like"/>
</dbReference>
<evidence type="ECO:0000313" key="4">
    <source>
        <dbReference type="Proteomes" id="UP000244896"/>
    </source>
</evidence>
<dbReference type="PANTHER" id="PTHR43581">
    <property type="entry name" value="ATP/GTP PHOSPHATASE"/>
    <property type="match status" value="1"/>
</dbReference>
<dbReference type="Proteomes" id="UP000244896">
    <property type="component" value="Chromosome"/>
</dbReference>
<name>A0A2U8E2I0_9BACT</name>
<proteinExistence type="predicted"/>
<dbReference type="Pfam" id="PF13175">
    <property type="entry name" value="AAA_15"/>
    <property type="match status" value="1"/>
</dbReference>
<dbReference type="InterPro" id="IPR027417">
    <property type="entry name" value="P-loop_NTPase"/>
</dbReference>
<dbReference type="InterPro" id="IPR051396">
    <property type="entry name" value="Bact_Antivir_Def_Nuclease"/>
</dbReference>
<dbReference type="Gene3D" id="3.40.50.300">
    <property type="entry name" value="P-loop containing nucleotide triphosphate hydrolases"/>
    <property type="match status" value="1"/>
</dbReference>
<keyword evidence="4" id="KW-1185">Reference proteome</keyword>
<feature type="compositionally biased region" description="Polar residues" evidence="1">
    <location>
        <begin position="495"/>
        <end position="504"/>
    </location>
</feature>
<organism evidence="3 4">
    <name type="scientific">Ereboglobus luteus</name>
    <dbReference type="NCBI Taxonomy" id="1796921"/>
    <lineage>
        <taxon>Bacteria</taxon>
        <taxon>Pseudomonadati</taxon>
        <taxon>Verrucomicrobiota</taxon>
        <taxon>Opitutia</taxon>
        <taxon>Opitutales</taxon>
        <taxon>Opitutaceae</taxon>
        <taxon>Ereboglobus</taxon>
    </lineage>
</organism>
<dbReference type="EMBL" id="CP023004">
    <property type="protein sequence ID" value="AWI09041.1"/>
    <property type="molecule type" value="Genomic_DNA"/>
</dbReference>
<evidence type="ECO:0000259" key="2">
    <source>
        <dbReference type="Pfam" id="PF13175"/>
    </source>
</evidence>
<gene>
    <name evidence="3" type="ORF">CKA38_07120</name>
</gene>
<dbReference type="SUPFAM" id="SSF52540">
    <property type="entry name" value="P-loop containing nucleoside triphosphate hydrolases"/>
    <property type="match status" value="1"/>
</dbReference>
<dbReference type="OrthoDB" id="9792800at2"/>
<dbReference type="KEGG" id="elut:CKA38_07120"/>
<evidence type="ECO:0000256" key="1">
    <source>
        <dbReference type="SAM" id="MobiDB-lite"/>
    </source>
</evidence>